<dbReference type="Proteomes" id="UP000597762">
    <property type="component" value="Unassembled WGS sequence"/>
</dbReference>
<evidence type="ECO:0000313" key="2">
    <source>
        <dbReference type="Proteomes" id="UP000597762"/>
    </source>
</evidence>
<evidence type="ECO:0000313" key="1">
    <source>
        <dbReference type="EMBL" id="CAE1152952.1"/>
    </source>
</evidence>
<sequence>MFVFKVFSVKSYLFILFTSLPHLRSPKSHWRTYETVDAPRHGEASEFTAFKIRDNQKTHFQSRRERSKVGDWRARRRRRRLSFVAASAGADCFITSQLDRSVFLSPSPHFSSPFSLSPSPFSLSLSPFLSLSLPLSLSLSPFSKGKVYFWSAPLRCLFMTWTGRVVRAGSSLHKKNSVSDPPLSLSLSLSLSRRTPCKYVI</sequence>
<proteinExistence type="predicted"/>
<protein>
    <submittedName>
        <fullName evidence="1">Uncharacterized protein</fullName>
    </submittedName>
</protein>
<dbReference type="EMBL" id="CAHIKZ030000110">
    <property type="protein sequence ID" value="CAE1152952.1"/>
    <property type="molecule type" value="Genomic_DNA"/>
</dbReference>
<dbReference type="AlphaFoldDB" id="A0A812AR47"/>
<name>A0A812AR47_ACAPH</name>
<comment type="caution">
    <text evidence="1">The sequence shown here is derived from an EMBL/GenBank/DDBJ whole genome shotgun (WGS) entry which is preliminary data.</text>
</comment>
<gene>
    <name evidence="1" type="ORF">SPHA_3634</name>
</gene>
<keyword evidence="2" id="KW-1185">Reference proteome</keyword>
<organism evidence="1 2">
    <name type="scientific">Acanthosepion pharaonis</name>
    <name type="common">Pharaoh cuttlefish</name>
    <name type="synonym">Sepia pharaonis</name>
    <dbReference type="NCBI Taxonomy" id="158019"/>
    <lineage>
        <taxon>Eukaryota</taxon>
        <taxon>Metazoa</taxon>
        <taxon>Spiralia</taxon>
        <taxon>Lophotrochozoa</taxon>
        <taxon>Mollusca</taxon>
        <taxon>Cephalopoda</taxon>
        <taxon>Coleoidea</taxon>
        <taxon>Decapodiformes</taxon>
        <taxon>Sepiida</taxon>
        <taxon>Sepiina</taxon>
        <taxon>Sepiidae</taxon>
        <taxon>Acanthosepion</taxon>
    </lineage>
</organism>
<reference evidence="1" key="1">
    <citation type="submission" date="2021-01" db="EMBL/GenBank/DDBJ databases">
        <authorList>
            <person name="Li R."/>
            <person name="Bekaert M."/>
        </authorList>
    </citation>
    <scope>NUCLEOTIDE SEQUENCE</scope>
    <source>
        <strain evidence="1">Farmed</strain>
    </source>
</reference>
<accession>A0A812AR47</accession>